<dbReference type="PANTHER" id="PTHR43433">
    <property type="entry name" value="HYDROLASE, ALPHA/BETA FOLD FAMILY PROTEIN"/>
    <property type="match status" value="1"/>
</dbReference>
<dbReference type="InterPro" id="IPR029058">
    <property type="entry name" value="AB_hydrolase_fold"/>
</dbReference>
<dbReference type="EMBL" id="LKEU01000018">
    <property type="protein sequence ID" value="OFV71607.1"/>
    <property type="molecule type" value="Genomic_DNA"/>
</dbReference>
<protein>
    <submittedName>
        <fullName evidence="3">Putative non-heme bromoperoxidase BpoC</fullName>
        <ecNumber evidence="3">1.11.1.18</ecNumber>
    </submittedName>
</protein>
<dbReference type="GO" id="GO:0019806">
    <property type="term" value="F:bromide peroxidase activity"/>
    <property type="evidence" value="ECO:0007669"/>
    <property type="project" value="UniProtKB-EC"/>
</dbReference>
<reference evidence="3 4" key="1">
    <citation type="submission" date="2015-09" db="EMBL/GenBank/DDBJ databases">
        <title>Genome sequence of Acetobacterium wieringae DSM 1911.</title>
        <authorList>
            <person name="Poehlein A."/>
            <person name="Bengelsdorf F.R."/>
            <person name="Schiel-Bengelsdorf B."/>
            <person name="Duerre P."/>
            <person name="Daniel R."/>
        </authorList>
    </citation>
    <scope>NUCLEOTIDE SEQUENCE [LARGE SCALE GENOMIC DNA]</scope>
    <source>
        <strain evidence="3 4">DSM 1911</strain>
    </source>
</reference>
<dbReference type="OrthoDB" id="9775557at2"/>
<name>A0A1F2PJW9_9FIRM</name>
<evidence type="ECO:0000313" key="3">
    <source>
        <dbReference type="EMBL" id="OFV71607.1"/>
    </source>
</evidence>
<feature type="transmembrane region" description="Helical" evidence="1">
    <location>
        <begin position="12"/>
        <end position="33"/>
    </location>
</feature>
<dbReference type="InterPro" id="IPR000073">
    <property type="entry name" value="AB_hydrolase_1"/>
</dbReference>
<keyword evidence="1" id="KW-0472">Membrane</keyword>
<feature type="domain" description="AB hydrolase-1" evidence="2">
    <location>
        <begin position="18"/>
        <end position="126"/>
    </location>
</feature>
<keyword evidence="3" id="KW-0560">Oxidoreductase</keyword>
<keyword evidence="3" id="KW-0575">Peroxidase</keyword>
<keyword evidence="1" id="KW-1133">Transmembrane helix</keyword>
<evidence type="ECO:0000313" key="4">
    <source>
        <dbReference type="Proteomes" id="UP000176244"/>
    </source>
</evidence>
<evidence type="ECO:0000256" key="1">
    <source>
        <dbReference type="SAM" id="Phobius"/>
    </source>
</evidence>
<organism evidence="3 4">
    <name type="scientific">Acetobacterium wieringae</name>
    <dbReference type="NCBI Taxonomy" id="52694"/>
    <lineage>
        <taxon>Bacteria</taxon>
        <taxon>Bacillati</taxon>
        <taxon>Bacillota</taxon>
        <taxon>Clostridia</taxon>
        <taxon>Eubacteriales</taxon>
        <taxon>Eubacteriaceae</taxon>
        <taxon>Acetobacterium</taxon>
    </lineage>
</organism>
<evidence type="ECO:0000259" key="2">
    <source>
        <dbReference type="Pfam" id="PF00561"/>
    </source>
</evidence>
<dbReference type="Gene3D" id="3.40.50.1820">
    <property type="entry name" value="alpha/beta hydrolase"/>
    <property type="match status" value="1"/>
</dbReference>
<sequence length="260" mass="29828">MVRVEDISMSYQVYGSGYPLLLIMGYGGTMNLWEERFLRSLSKKYKVIVFDNRGMGETSSGHKPFTIEQFAEDTYEMLVALKIERAHVLGWSMGASIAQELALRHPEIVNKLILYASLCHPEIFPPEPKVLFRLENTLGIPSEKGYEWLRLIFPPEWIKNNPDRIREIFHRPLGVMNPDSILKQADAINKWEGSCNRIPFLKHETLVIDGKDDLILPSENAEYLASRLPNSKLILIPEAGHGLMFQKPDKFTLIINLFLD</sequence>
<dbReference type="AlphaFoldDB" id="A0A1F2PJW9"/>
<dbReference type="PRINTS" id="PR00111">
    <property type="entry name" value="ABHYDROLASE"/>
</dbReference>
<dbReference type="Pfam" id="PF00561">
    <property type="entry name" value="Abhydrolase_1"/>
    <property type="match status" value="1"/>
</dbReference>
<proteinExistence type="predicted"/>
<keyword evidence="1" id="KW-0812">Transmembrane</keyword>
<dbReference type="InterPro" id="IPR050471">
    <property type="entry name" value="AB_hydrolase"/>
</dbReference>
<dbReference type="Proteomes" id="UP000176244">
    <property type="component" value="Unassembled WGS sequence"/>
</dbReference>
<dbReference type="STRING" id="52694.ACWI_09120"/>
<comment type="caution">
    <text evidence="3">The sequence shown here is derived from an EMBL/GenBank/DDBJ whole genome shotgun (WGS) entry which is preliminary data.</text>
</comment>
<dbReference type="SUPFAM" id="SSF53474">
    <property type="entry name" value="alpha/beta-Hydrolases"/>
    <property type="match status" value="1"/>
</dbReference>
<dbReference type="PANTHER" id="PTHR43433:SF5">
    <property type="entry name" value="AB HYDROLASE-1 DOMAIN-CONTAINING PROTEIN"/>
    <property type="match status" value="1"/>
</dbReference>
<dbReference type="EC" id="1.11.1.18" evidence="3"/>
<dbReference type="RefSeq" id="WP_070370253.1">
    <property type="nucleotide sequence ID" value="NZ_LKEU01000018.1"/>
</dbReference>
<accession>A0A1F2PJW9</accession>
<gene>
    <name evidence="3" type="primary">bpoC</name>
    <name evidence="3" type="ORF">ACWI_09120</name>
</gene>